<reference evidence="2" key="1">
    <citation type="submission" date="2016-10" db="EMBL/GenBank/DDBJ databases">
        <authorList>
            <person name="Varghese N."/>
            <person name="Submissions S."/>
        </authorList>
    </citation>
    <scope>NUCLEOTIDE SEQUENCE [LARGE SCALE GENOMIC DNA]</scope>
    <source>
        <strain evidence="2">BL9</strain>
    </source>
</reference>
<proteinExistence type="predicted"/>
<protein>
    <submittedName>
        <fullName evidence="1">Uncharacterized protein</fullName>
    </submittedName>
</protein>
<sequence length="63" mass="7248">MLMVRGIFYCGFVDERSNYQDSLQGSAVLKVVRERRRIELSDRNVICFQPAIDLSQISEQLGP</sequence>
<name>A0A1G5HKA9_9BACL</name>
<gene>
    <name evidence="1" type="ORF">SAMN05720606_10756</name>
</gene>
<accession>A0A1G5HKA9</accession>
<organism evidence="1 2">
    <name type="scientific">Paenibacillus polysaccharolyticus</name>
    <dbReference type="NCBI Taxonomy" id="582692"/>
    <lineage>
        <taxon>Bacteria</taxon>
        <taxon>Bacillati</taxon>
        <taxon>Bacillota</taxon>
        <taxon>Bacilli</taxon>
        <taxon>Bacillales</taxon>
        <taxon>Paenibacillaceae</taxon>
        <taxon>Paenibacillus</taxon>
    </lineage>
</organism>
<evidence type="ECO:0000313" key="2">
    <source>
        <dbReference type="Proteomes" id="UP000198538"/>
    </source>
</evidence>
<dbReference type="AlphaFoldDB" id="A0A1G5HKA9"/>
<keyword evidence="2" id="KW-1185">Reference proteome</keyword>
<dbReference type="EMBL" id="FMVM01000007">
    <property type="protein sequence ID" value="SCY64147.1"/>
    <property type="molecule type" value="Genomic_DNA"/>
</dbReference>
<evidence type="ECO:0000313" key="1">
    <source>
        <dbReference type="EMBL" id="SCY64147.1"/>
    </source>
</evidence>
<dbReference type="Proteomes" id="UP000198538">
    <property type="component" value="Unassembled WGS sequence"/>
</dbReference>